<dbReference type="PANTHER" id="PTHR38791">
    <property type="entry name" value="ZN(II)2CYS6 TRANSCRIPTION FACTOR (EUROFUNG)-RELATED-RELATED"/>
    <property type="match status" value="1"/>
</dbReference>
<dbReference type="RefSeq" id="XP_037196787.1">
    <property type="nucleotide sequence ID" value="XM_037330454.1"/>
</dbReference>
<gene>
    <name evidence="3" type="ORF">Bfra_000003</name>
</gene>
<accession>A0A8H6B1S0</accession>
<dbReference type="InterPro" id="IPR036864">
    <property type="entry name" value="Zn2-C6_fun-type_DNA-bd_sf"/>
</dbReference>
<evidence type="ECO:0000256" key="2">
    <source>
        <dbReference type="SAM" id="MobiDB-lite"/>
    </source>
</evidence>
<evidence type="ECO:0000313" key="3">
    <source>
        <dbReference type="EMBL" id="KAF5877841.1"/>
    </source>
</evidence>
<reference evidence="3 4" key="1">
    <citation type="journal article" date="2020" name="Phytopathology">
        <title>A high-quality genome resource of Botrytis fragariae, a new and rapidly spreading fungal pathogen causing strawberry gray mold in the U.S.A.</title>
        <authorList>
            <person name="Wu Y."/>
            <person name="Saski C.A."/>
            <person name="Schnabel G."/>
            <person name="Xiao S."/>
            <person name="Hu M."/>
        </authorList>
    </citation>
    <scope>NUCLEOTIDE SEQUENCE [LARGE SCALE GENOMIC DNA]</scope>
    <source>
        <strain evidence="3 4">BVB16</strain>
    </source>
</reference>
<sequence length="598" mass="66868">MCFSPPITAHEIARVAMPFPSRGCHTCKKRRCDETKPSCNRCAKAKINCQGYNGIEKYEFLNENEAASGTIKRPRGPNLWRPIQQNSPFQSPKPEEETSHASMTRYKANSIKLPSIPNVTVLFSSPRSPPTTPLQDQAIAYYTRQFVEPSGKMFNTHGSQTNCCVGSFQHSSIFSLASSTVRRLSSWPIKSPEQESHARSARSTLQLAILAIAHTTFGRSTKNLAALSIGSRIYSHALAATNLALRSIEKVVMDEAILTVLLLSHFENSVTQKAQFVAKDIKIIAAKTFTHHDGAIAMLRLRQQRQKESYRSRCSILPTHISDSSTSHVNAGSELDKIIRRHLVRSLLLRSMPIPSWLKNGSVFGEIGSSLVLDHCLVQVADLRYCVNHVSIGLDGISARESGQITTKMRGVLVLAQELEIKLVKWAKEVPMVDYWSTFRVTVDDDDEPGANDIFDQIVHLYPSISHAAMWAQYRAIRLHVNDIILKVFHSEIEPSNPDTKFHKNVIRLNMEKLALNFCASLPFVLGWVELGGTGMKMMRKGRRNVVKASTAGLFCWPLTVSTMVSEIPEQHRSYLKSRLRDVSELVDDGVLETIAHL</sequence>
<keyword evidence="4" id="KW-1185">Reference proteome</keyword>
<organism evidence="3 4">
    <name type="scientific">Botrytis fragariae</name>
    <dbReference type="NCBI Taxonomy" id="1964551"/>
    <lineage>
        <taxon>Eukaryota</taxon>
        <taxon>Fungi</taxon>
        <taxon>Dikarya</taxon>
        <taxon>Ascomycota</taxon>
        <taxon>Pezizomycotina</taxon>
        <taxon>Leotiomycetes</taxon>
        <taxon>Helotiales</taxon>
        <taxon>Sclerotiniaceae</taxon>
        <taxon>Botrytis</taxon>
    </lineage>
</organism>
<dbReference type="InterPro" id="IPR053175">
    <property type="entry name" value="DHMBA_Reg_Transcription_Factor"/>
</dbReference>
<protein>
    <submittedName>
        <fullName evidence="3">Putative transcription factor cys6 protein</fullName>
    </submittedName>
</protein>
<dbReference type="EMBL" id="JABFCT010000002">
    <property type="protein sequence ID" value="KAF5877841.1"/>
    <property type="molecule type" value="Genomic_DNA"/>
</dbReference>
<evidence type="ECO:0000313" key="4">
    <source>
        <dbReference type="Proteomes" id="UP000531561"/>
    </source>
</evidence>
<dbReference type="GeneID" id="59254146"/>
<evidence type="ECO:0000256" key="1">
    <source>
        <dbReference type="ARBA" id="ARBA00023242"/>
    </source>
</evidence>
<dbReference type="InterPro" id="IPR001138">
    <property type="entry name" value="Zn2Cys6_DnaBD"/>
</dbReference>
<dbReference type="OrthoDB" id="2991872at2759"/>
<dbReference type="Proteomes" id="UP000531561">
    <property type="component" value="Unassembled WGS sequence"/>
</dbReference>
<dbReference type="GO" id="GO:0008270">
    <property type="term" value="F:zinc ion binding"/>
    <property type="evidence" value="ECO:0007669"/>
    <property type="project" value="InterPro"/>
</dbReference>
<dbReference type="CDD" id="cd00067">
    <property type="entry name" value="GAL4"/>
    <property type="match status" value="1"/>
</dbReference>
<keyword evidence="1" id="KW-0539">Nucleus</keyword>
<dbReference type="AlphaFoldDB" id="A0A8H6B1S0"/>
<comment type="caution">
    <text evidence="3">The sequence shown here is derived from an EMBL/GenBank/DDBJ whole genome shotgun (WGS) entry which is preliminary data.</text>
</comment>
<feature type="region of interest" description="Disordered" evidence="2">
    <location>
        <begin position="69"/>
        <end position="103"/>
    </location>
</feature>
<dbReference type="PANTHER" id="PTHR38791:SF13">
    <property type="entry name" value="ZN(2)-C6 FUNGAL-TYPE DOMAIN-CONTAINING PROTEIN"/>
    <property type="match status" value="1"/>
</dbReference>
<dbReference type="GO" id="GO:0000981">
    <property type="term" value="F:DNA-binding transcription factor activity, RNA polymerase II-specific"/>
    <property type="evidence" value="ECO:0007669"/>
    <property type="project" value="InterPro"/>
</dbReference>
<dbReference type="SUPFAM" id="SSF57701">
    <property type="entry name" value="Zn2/Cys6 DNA-binding domain"/>
    <property type="match status" value="1"/>
</dbReference>
<proteinExistence type="predicted"/>
<name>A0A8H6B1S0_9HELO</name>